<keyword evidence="1" id="KW-1133">Transmembrane helix</keyword>
<dbReference type="AlphaFoldDB" id="A0A0V1C6S8"/>
<dbReference type="Proteomes" id="UP000054653">
    <property type="component" value="Unassembled WGS sequence"/>
</dbReference>
<keyword evidence="1" id="KW-0812">Transmembrane</keyword>
<comment type="caution">
    <text evidence="2">The sequence shown here is derived from an EMBL/GenBank/DDBJ whole genome shotgun (WGS) entry which is preliminary data.</text>
</comment>
<name>A0A0V1C6S8_TRIBR</name>
<evidence type="ECO:0000313" key="3">
    <source>
        <dbReference type="Proteomes" id="UP000054653"/>
    </source>
</evidence>
<proteinExistence type="predicted"/>
<organism evidence="2 3">
    <name type="scientific">Trichinella britovi</name>
    <name type="common">Parasitic roundworm</name>
    <dbReference type="NCBI Taxonomy" id="45882"/>
    <lineage>
        <taxon>Eukaryota</taxon>
        <taxon>Metazoa</taxon>
        <taxon>Ecdysozoa</taxon>
        <taxon>Nematoda</taxon>
        <taxon>Enoplea</taxon>
        <taxon>Dorylaimia</taxon>
        <taxon>Trichinellida</taxon>
        <taxon>Trichinellidae</taxon>
        <taxon>Trichinella</taxon>
    </lineage>
</organism>
<keyword evidence="1" id="KW-0472">Membrane</keyword>
<accession>A0A0V1C6S8</accession>
<sequence>MTLTTVLLLETNRLPHKANCLIVNSIVLNQQLTREIVKSNSRLRQLRVAASIAGCTLAFFTIQAVLNYQAAVLQVS</sequence>
<gene>
    <name evidence="2" type="ORF">T03_7618</name>
</gene>
<protein>
    <submittedName>
        <fullName evidence="2">Uncharacterized protein</fullName>
    </submittedName>
</protein>
<evidence type="ECO:0000256" key="1">
    <source>
        <dbReference type="SAM" id="Phobius"/>
    </source>
</evidence>
<feature type="transmembrane region" description="Helical" evidence="1">
    <location>
        <begin position="48"/>
        <end position="66"/>
    </location>
</feature>
<reference evidence="2 3" key="1">
    <citation type="submission" date="2015-01" db="EMBL/GenBank/DDBJ databases">
        <title>Evolution of Trichinella species and genotypes.</title>
        <authorList>
            <person name="Korhonen P.K."/>
            <person name="Edoardo P."/>
            <person name="Giuseppe L.R."/>
            <person name="Gasser R.B."/>
        </authorList>
    </citation>
    <scope>NUCLEOTIDE SEQUENCE [LARGE SCALE GENOMIC DNA]</scope>
    <source>
        <strain evidence="2">ISS120</strain>
    </source>
</reference>
<keyword evidence="3" id="KW-1185">Reference proteome</keyword>
<dbReference type="EMBL" id="JYDI01000452">
    <property type="protein sequence ID" value="KRY44903.1"/>
    <property type="molecule type" value="Genomic_DNA"/>
</dbReference>
<evidence type="ECO:0000313" key="2">
    <source>
        <dbReference type="EMBL" id="KRY44903.1"/>
    </source>
</evidence>